<feature type="compositionally biased region" description="Low complexity" evidence="1">
    <location>
        <begin position="276"/>
        <end position="294"/>
    </location>
</feature>
<dbReference type="InterPro" id="IPR057670">
    <property type="entry name" value="SH3_retrovirus"/>
</dbReference>
<protein>
    <submittedName>
        <fullName evidence="3">Copia-type pol polyprotein</fullName>
    </submittedName>
</protein>
<dbReference type="AlphaFoldDB" id="A0A5B6TFM5"/>
<gene>
    <name evidence="3" type="ORF">EPI10_034372</name>
</gene>
<dbReference type="Pfam" id="PF07727">
    <property type="entry name" value="RVT_2"/>
    <property type="match status" value="1"/>
</dbReference>
<dbReference type="EMBL" id="SMMG02000530">
    <property type="protein sequence ID" value="KAA3438970.1"/>
    <property type="molecule type" value="Genomic_DNA"/>
</dbReference>
<dbReference type="CDD" id="cd09272">
    <property type="entry name" value="RNase_HI_RT_Ty1"/>
    <property type="match status" value="1"/>
</dbReference>
<evidence type="ECO:0000259" key="2">
    <source>
        <dbReference type="PROSITE" id="PS50994"/>
    </source>
</evidence>
<accession>A0A5B6TFM5</accession>
<dbReference type="SUPFAM" id="SSF56672">
    <property type="entry name" value="DNA/RNA polymerases"/>
    <property type="match status" value="1"/>
</dbReference>
<sequence length="889" mass="101328">MDLFGPVAYVSIGGNKYGLVIVDDFSRFTWVFFLQDKSEAQGIIKKFIRRAQNEFELKIKHIRSDNGTEFKNINVEEFLDEEGIKHELSAPYTPQQNGIVERKNRTLIEMARTMLDEYKTPDNFWAEAVSTACHATNRLYLQKYLNKTPYEILTGNKPKVHYFRVFGCKCYILNKKAKSSKFAPKVDEGFLLGYGTNEHAYRVFNKTTGCVEITVDVKFDESNGSQEEQVENDLVDEEPPSQAIKKLSLGEVKPQESQEDDEEQDQVSETMFNIDPSSSTRVEPPSSSQDQVQVHGDDHDHGNDQGGVQSDDTPNDMSQVEDDDDGPIQRQATVPHPRVHQSVQRDHPVDNILGSIQRGVTTRSRLANFCGCYSFVSSLEPLKVEEALGDADWVIAMQEELNNFTRNEVWELVPRPKQNVIGTKWVFRNKQDENGIVTRNKARLVAQGFTQIEGLDFGETYAPVARLESIRILLAYASHHNFKLYQMDVKSAFLNGPLGELVYVEQPPGFEDPKHPDYVYKLHKALYGLKQAPRAWYECLKDFLLKNGFEMGKADSTLFTRKIDKDLFVCQIYVDDIIFGSTNEKFCEEYSKIMTKRFEMSMMGELKFFLGFQIKQMKHGTFICQTKYTSDMLKKFDMANAKPIKTPMPVNGHLDLNEEGKPVDQKVYRSMIGSLLYLCASRPDIMLSVCMCARFQANPKECHLMAVKRIFRYLVHTPNLGLWYPKGSTFDLLGYSDSDYAGCKVDRKSTTGTCQFLGRSLVSWSSKKQNSVALSTAEAEYVAAGACCAQLLWMRQTLSDFGCEFKKIPLLCDNESAIKLANNPVQHSRTKHIDIRHHFLRDHEAKGDIALCHVGTEKQLADIFTKPLDEQRFCTLRSELNILDSRNLA</sequence>
<dbReference type="Proteomes" id="UP000325315">
    <property type="component" value="Unassembled WGS sequence"/>
</dbReference>
<dbReference type="PANTHER" id="PTHR11439:SF483">
    <property type="entry name" value="PEPTIDE SYNTHASE GLIP-LIKE, PUTATIVE (AFU_ORTHOLOGUE AFUA_3G12920)-RELATED"/>
    <property type="match status" value="1"/>
</dbReference>
<dbReference type="Pfam" id="PF00665">
    <property type="entry name" value="rve"/>
    <property type="match status" value="1"/>
</dbReference>
<dbReference type="Gene3D" id="3.30.420.10">
    <property type="entry name" value="Ribonuclease H-like superfamily/Ribonuclease H"/>
    <property type="match status" value="1"/>
</dbReference>
<dbReference type="SUPFAM" id="SSF53098">
    <property type="entry name" value="Ribonuclease H-like"/>
    <property type="match status" value="1"/>
</dbReference>
<evidence type="ECO:0000313" key="4">
    <source>
        <dbReference type="Proteomes" id="UP000325315"/>
    </source>
</evidence>
<name>A0A5B6TFM5_9ROSI</name>
<comment type="caution">
    <text evidence="3">The sequence shown here is derived from an EMBL/GenBank/DDBJ whole genome shotgun (WGS) entry which is preliminary data.</text>
</comment>
<dbReference type="InterPro" id="IPR001584">
    <property type="entry name" value="Integrase_cat-core"/>
</dbReference>
<dbReference type="InterPro" id="IPR043502">
    <property type="entry name" value="DNA/RNA_pol_sf"/>
</dbReference>
<keyword evidence="4" id="KW-1185">Reference proteome</keyword>
<dbReference type="Pfam" id="PF25597">
    <property type="entry name" value="SH3_retrovirus"/>
    <property type="match status" value="1"/>
</dbReference>
<dbReference type="GO" id="GO:0003676">
    <property type="term" value="F:nucleic acid binding"/>
    <property type="evidence" value="ECO:0007669"/>
    <property type="project" value="InterPro"/>
</dbReference>
<dbReference type="GO" id="GO:0015074">
    <property type="term" value="P:DNA integration"/>
    <property type="evidence" value="ECO:0007669"/>
    <property type="project" value="InterPro"/>
</dbReference>
<reference evidence="4" key="1">
    <citation type="journal article" date="2019" name="Plant Biotechnol. J.">
        <title>Genome sequencing of the Australian wild diploid species Gossypium australe highlights disease resistance and delayed gland morphogenesis.</title>
        <authorList>
            <person name="Cai Y."/>
            <person name="Cai X."/>
            <person name="Wang Q."/>
            <person name="Wang P."/>
            <person name="Zhang Y."/>
            <person name="Cai C."/>
            <person name="Xu Y."/>
            <person name="Wang K."/>
            <person name="Zhou Z."/>
            <person name="Wang C."/>
            <person name="Geng S."/>
            <person name="Li B."/>
            <person name="Dong Q."/>
            <person name="Hou Y."/>
            <person name="Wang H."/>
            <person name="Ai P."/>
            <person name="Liu Z."/>
            <person name="Yi F."/>
            <person name="Sun M."/>
            <person name="An G."/>
            <person name="Cheng J."/>
            <person name="Zhang Y."/>
            <person name="Shi Q."/>
            <person name="Xie Y."/>
            <person name="Shi X."/>
            <person name="Chang Y."/>
            <person name="Huang F."/>
            <person name="Chen Y."/>
            <person name="Hong S."/>
            <person name="Mi L."/>
            <person name="Sun Q."/>
            <person name="Zhang L."/>
            <person name="Zhou B."/>
            <person name="Peng R."/>
            <person name="Zhang X."/>
            <person name="Liu F."/>
        </authorList>
    </citation>
    <scope>NUCLEOTIDE SEQUENCE [LARGE SCALE GENOMIC DNA]</scope>
    <source>
        <strain evidence="4">cv. PA1801</strain>
    </source>
</reference>
<dbReference type="PROSITE" id="PS50994">
    <property type="entry name" value="INTEGRASE"/>
    <property type="match status" value="1"/>
</dbReference>
<dbReference type="OrthoDB" id="1726977at2759"/>
<dbReference type="InterPro" id="IPR012337">
    <property type="entry name" value="RNaseH-like_sf"/>
</dbReference>
<dbReference type="PANTHER" id="PTHR11439">
    <property type="entry name" value="GAG-POL-RELATED RETROTRANSPOSON"/>
    <property type="match status" value="1"/>
</dbReference>
<feature type="compositionally biased region" description="Acidic residues" evidence="1">
    <location>
        <begin position="257"/>
        <end position="266"/>
    </location>
</feature>
<evidence type="ECO:0000313" key="3">
    <source>
        <dbReference type="EMBL" id="KAA3438970.1"/>
    </source>
</evidence>
<evidence type="ECO:0000256" key="1">
    <source>
        <dbReference type="SAM" id="MobiDB-lite"/>
    </source>
</evidence>
<feature type="region of interest" description="Disordered" evidence="1">
    <location>
        <begin position="247"/>
        <end position="346"/>
    </location>
</feature>
<feature type="compositionally biased region" description="Acidic residues" evidence="1">
    <location>
        <begin position="228"/>
        <end position="239"/>
    </location>
</feature>
<dbReference type="InterPro" id="IPR013103">
    <property type="entry name" value="RVT_2"/>
</dbReference>
<feature type="region of interest" description="Disordered" evidence="1">
    <location>
        <begin position="222"/>
        <end position="241"/>
    </location>
</feature>
<dbReference type="InterPro" id="IPR036397">
    <property type="entry name" value="RNaseH_sf"/>
</dbReference>
<feature type="domain" description="Integrase catalytic" evidence="2">
    <location>
        <begin position="1"/>
        <end position="157"/>
    </location>
</feature>
<proteinExistence type="predicted"/>
<organism evidence="3 4">
    <name type="scientific">Gossypium australe</name>
    <dbReference type="NCBI Taxonomy" id="47621"/>
    <lineage>
        <taxon>Eukaryota</taxon>
        <taxon>Viridiplantae</taxon>
        <taxon>Streptophyta</taxon>
        <taxon>Embryophyta</taxon>
        <taxon>Tracheophyta</taxon>
        <taxon>Spermatophyta</taxon>
        <taxon>Magnoliopsida</taxon>
        <taxon>eudicotyledons</taxon>
        <taxon>Gunneridae</taxon>
        <taxon>Pentapetalae</taxon>
        <taxon>rosids</taxon>
        <taxon>malvids</taxon>
        <taxon>Malvales</taxon>
        <taxon>Malvaceae</taxon>
        <taxon>Malvoideae</taxon>
        <taxon>Gossypium</taxon>
    </lineage>
</organism>